<evidence type="ECO:0000313" key="2">
    <source>
        <dbReference type="EMBL" id="KAL2050303.1"/>
    </source>
</evidence>
<dbReference type="Gene3D" id="3.40.47.10">
    <property type="match status" value="1"/>
</dbReference>
<dbReference type="InterPro" id="IPR014030">
    <property type="entry name" value="Ketoacyl_synth_N"/>
</dbReference>
<proteinExistence type="predicted"/>
<dbReference type="PANTHER" id="PTHR43775:SF45">
    <property type="entry name" value="CONIDIAL PIGMENT POLYKETIDE SYNTHASE ALB1"/>
    <property type="match status" value="1"/>
</dbReference>
<evidence type="ECO:0000259" key="1">
    <source>
        <dbReference type="Pfam" id="PF00109"/>
    </source>
</evidence>
<name>A0ABR4B3D5_9LECA</name>
<evidence type="ECO:0000313" key="3">
    <source>
        <dbReference type="Proteomes" id="UP001590951"/>
    </source>
</evidence>
<dbReference type="Pfam" id="PF00109">
    <property type="entry name" value="ketoacyl-synt"/>
    <property type="match status" value="1"/>
</dbReference>
<dbReference type="EMBL" id="JBHFEH010000049">
    <property type="protein sequence ID" value="KAL2050303.1"/>
    <property type="molecule type" value="Genomic_DNA"/>
</dbReference>
<gene>
    <name evidence="2" type="ORF">ABVK25_009411</name>
</gene>
<dbReference type="PANTHER" id="PTHR43775">
    <property type="entry name" value="FATTY ACID SYNTHASE"/>
    <property type="match status" value="1"/>
</dbReference>
<organism evidence="2 3">
    <name type="scientific">Lepraria finkii</name>
    <dbReference type="NCBI Taxonomy" id="1340010"/>
    <lineage>
        <taxon>Eukaryota</taxon>
        <taxon>Fungi</taxon>
        <taxon>Dikarya</taxon>
        <taxon>Ascomycota</taxon>
        <taxon>Pezizomycotina</taxon>
        <taxon>Lecanoromycetes</taxon>
        <taxon>OSLEUM clade</taxon>
        <taxon>Lecanoromycetidae</taxon>
        <taxon>Lecanorales</taxon>
        <taxon>Lecanorineae</taxon>
        <taxon>Stereocaulaceae</taxon>
        <taxon>Lepraria</taxon>
    </lineage>
</organism>
<reference evidence="2 3" key="1">
    <citation type="submission" date="2024-09" db="EMBL/GenBank/DDBJ databases">
        <title>Rethinking Asexuality: The Enigmatic Case of Functional Sexual Genes in Lepraria (Stereocaulaceae).</title>
        <authorList>
            <person name="Doellman M."/>
            <person name="Sun Y."/>
            <person name="Barcenas-Pena A."/>
            <person name="Lumbsch H.T."/>
            <person name="Grewe F."/>
        </authorList>
    </citation>
    <scope>NUCLEOTIDE SEQUENCE [LARGE SCALE GENOMIC DNA]</scope>
    <source>
        <strain evidence="2 3">Grewe 0041</strain>
    </source>
</reference>
<dbReference type="SUPFAM" id="SSF53901">
    <property type="entry name" value="Thiolase-like"/>
    <property type="match status" value="1"/>
</dbReference>
<dbReference type="InterPro" id="IPR050091">
    <property type="entry name" value="PKS_NRPS_Biosynth_Enz"/>
</dbReference>
<keyword evidence="3" id="KW-1185">Reference proteome</keyword>
<accession>A0ABR4B3D5</accession>
<dbReference type="InterPro" id="IPR016039">
    <property type="entry name" value="Thiolase-like"/>
</dbReference>
<feature type="domain" description="Beta-ketoacyl synthase-like N-terminal" evidence="1">
    <location>
        <begin position="1"/>
        <end position="49"/>
    </location>
</feature>
<sequence length="58" mass="6168">MTNPDNFTVIDRGHFLSTTGNCNTYDDGANNYCKADAVGTTVLKGLEDAEADNLPSKA</sequence>
<dbReference type="Proteomes" id="UP001590951">
    <property type="component" value="Unassembled WGS sequence"/>
</dbReference>
<protein>
    <recommendedName>
        <fullName evidence="1">Beta-ketoacyl synthase-like N-terminal domain-containing protein</fullName>
    </recommendedName>
</protein>
<comment type="caution">
    <text evidence="2">The sequence shown here is derived from an EMBL/GenBank/DDBJ whole genome shotgun (WGS) entry which is preliminary data.</text>
</comment>